<protein>
    <submittedName>
        <fullName evidence="2">Uncharacterized protein</fullName>
    </submittedName>
</protein>
<feature type="region of interest" description="Disordered" evidence="1">
    <location>
        <begin position="64"/>
        <end position="90"/>
    </location>
</feature>
<organism evidence="2 3">
    <name type="scientific">Podospora didyma</name>
    <dbReference type="NCBI Taxonomy" id="330526"/>
    <lineage>
        <taxon>Eukaryota</taxon>
        <taxon>Fungi</taxon>
        <taxon>Dikarya</taxon>
        <taxon>Ascomycota</taxon>
        <taxon>Pezizomycotina</taxon>
        <taxon>Sordariomycetes</taxon>
        <taxon>Sordariomycetidae</taxon>
        <taxon>Sordariales</taxon>
        <taxon>Podosporaceae</taxon>
        <taxon>Podospora</taxon>
    </lineage>
</organism>
<sequence>MTPEAVGWLVGSGLLPLAAPFMSSQGRQVFGRDPAVAADPFAAPSAALLAPALVPVSVPVSVLAPPPGSGPSAAPPAPASVRPSVAASASPAPLLRPFRAAAVVASSSLGPAASSPAPLGARPPPPIDTPSMPLQMRQQIFIKRQARELQLQQEQQASHASQGQQLSQSQESQQAQQAQQSSQATQSSQTEQAVQAQQPQQTSQAPQNTHSRQALRRRRYLTAKASGPQSSQPPATPQRPGELGSGKDWPALPLPGTATPSTGKSSSIKSLVNARQVSSTSTTQGAKKQPPILCYGLAGSSSPSKPPSSSSQSVAQPTGKKQPAPSSSSQPIGGSSSSSVSSSPANESGLASASVSTETLSKTQRMTYRNVKEFDRLRAQRFLQGDRSITYEMLGTSGRRYVTRHWHDKKRQAAPYQPPTVEDAVDGEEEEKQT</sequence>
<comment type="caution">
    <text evidence="2">The sequence shown here is derived from an EMBL/GenBank/DDBJ whole genome shotgun (WGS) entry which is preliminary data.</text>
</comment>
<feature type="compositionally biased region" description="Acidic residues" evidence="1">
    <location>
        <begin position="423"/>
        <end position="434"/>
    </location>
</feature>
<feature type="compositionally biased region" description="Low complexity" evidence="1">
    <location>
        <begin position="109"/>
        <end position="120"/>
    </location>
</feature>
<name>A0AAE0NGH1_9PEZI</name>
<feature type="compositionally biased region" description="Low complexity" evidence="1">
    <location>
        <begin position="148"/>
        <end position="207"/>
    </location>
</feature>
<feature type="region of interest" description="Disordered" evidence="1">
    <location>
        <begin position="406"/>
        <end position="434"/>
    </location>
</feature>
<dbReference type="EMBL" id="JAULSW010000005">
    <property type="protein sequence ID" value="KAK3381049.1"/>
    <property type="molecule type" value="Genomic_DNA"/>
</dbReference>
<gene>
    <name evidence="2" type="ORF">B0H63DRAFT_450425</name>
</gene>
<evidence type="ECO:0000313" key="2">
    <source>
        <dbReference type="EMBL" id="KAK3381049.1"/>
    </source>
</evidence>
<feature type="region of interest" description="Disordered" evidence="1">
    <location>
        <begin position="109"/>
        <end position="370"/>
    </location>
</feature>
<proteinExistence type="predicted"/>
<dbReference type="Proteomes" id="UP001285441">
    <property type="component" value="Unassembled WGS sequence"/>
</dbReference>
<reference evidence="2" key="1">
    <citation type="journal article" date="2023" name="Mol. Phylogenet. Evol.">
        <title>Genome-scale phylogeny and comparative genomics of the fungal order Sordariales.</title>
        <authorList>
            <person name="Hensen N."/>
            <person name="Bonometti L."/>
            <person name="Westerberg I."/>
            <person name="Brannstrom I.O."/>
            <person name="Guillou S."/>
            <person name="Cros-Aarteil S."/>
            <person name="Calhoun S."/>
            <person name="Haridas S."/>
            <person name="Kuo A."/>
            <person name="Mondo S."/>
            <person name="Pangilinan J."/>
            <person name="Riley R."/>
            <person name="LaButti K."/>
            <person name="Andreopoulos B."/>
            <person name="Lipzen A."/>
            <person name="Chen C."/>
            <person name="Yan M."/>
            <person name="Daum C."/>
            <person name="Ng V."/>
            <person name="Clum A."/>
            <person name="Steindorff A."/>
            <person name="Ohm R.A."/>
            <person name="Martin F."/>
            <person name="Silar P."/>
            <person name="Natvig D.O."/>
            <person name="Lalanne C."/>
            <person name="Gautier V."/>
            <person name="Ament-Velasquez S.L."/>
            <person name="Kruys A."/>
            <person name="Hutchinson M.I."/>
            <person name="Powell A.J."/>
            <person name="Barry K."/>
            <person name="Miller A.N."/>
            <person name="Grigoriev I.V."/>
            <person name="Debuchy R."/>
            <person name="Gladieux P."/>
            <person name="Hiltunen Thoren M."/>
            <person name="Johannesson H."/>
        </authorList>
    </citation>
    <scope>NUCLEOTIDE SEQUENCE</scope>
    <source>
        <strain evidence="2">CBS 232.78</strain>
    </source>
</reference>
<dbReference type="AlphaFoldDB" id="A0AAE0NGH1"/>
<feature type="compositionally biased region" description="Polar residues" evidence="1">
    <location>
        <begin position="258"/>
        <end position="286"/>
    </location>
</feature>
<feature type="compositionally biased region" description="Low complexity" evidence="1">
    <location>
        <begin position="325"/>
        <end position="349"/>
    </location>
</feature>
<keyword evidence="3" id="KW-1185">Reference proteome</keyword>
<feature type="compositionally biased region" description="Pro residues" evidence="1">
    <location>
        <begin position="64"/>
        <end position="78"/>
    </location>
</feature>
<feature type="compositionally biased region" description="Low complexity" evidence="1">
    <location>
        <begin position="79"/>
        <end position="90"/>
    </location>
</feature>
<evidence type="ECO:0000313" key="3">
    <source>
        <dbReference type="Proteomes" id="UP001285441"/>
    </source>
</evidence>
<feature type="compositionally biased region" description="Low complexity" evidence="1">
    <location>
        <begin position="300"/>
        <end position="313"/>
    </location>
</feature>
<accession>A0AAE0NGH1</accession>
<feature type="compositionally biased region" description="Polar residues" evidence="1">
    <location>
        <begin position="351"/>
        <end position="367"/>
    </location>
</feature>
<evidence type="ECO:0000256" key="1">
    <source>
        <dbReference type="SAM" id="MobiDB-lite"/>
    </source>
</evidence>
<reference evidence="2" key="2">
    <citation type="submission" date="2023-06" db="EMBL/GenBank/DDBJ databases">
        <authorList>
            <consortium name="Lawrence Berkeley National Laboratory"/>
            <person name="Haridas S."/>
            <person name="Hensen N."/>
            <person name="Bonometti L."/>
            <person name="Westerberg I."/>
            <person name="Brannstrom I.O."/>
            <person name="Guillou S."/>
            <person name="Cros-Aarteil S."/>
            <person name="Calhoun S."/>
            <person name="Kuo A."/>
            <person name="Mondo S."/>
            <person name="Pangilinan J."/>
            <person name="Riley R."/>
            <person name="LaButti K."/>
            <person name="Andreopoulos B."/>
            <person name="Lipzen A."/>
            <person name="Chen C."/>
            <person name="Yanf M."/>
            <person name="Daum C."/>
            <person name="Ng V."/>
            <person name="Clum A."/>
            <person name="Steindorff A."/>
            <person name="Ohm R."/>
            <person name="Martin F."/>
            <person name="Silar P."/>
            <person name="Natvig D."/>
            <person name="Lalanne C."/>
            <person name="Gautier V."/>
            <person name="Ament-velasquez S.L."/>
            <person name="Kruys A."/>
            <person name="Hutchinson M.I."/>
            <person name="Powell A.J."/>
            <person name="Barry K."/>
            <person name="Miller A.N."/>
            <person name="Grigoriev I.V."/>
            <person name="Debuchy R."/>
            <person name="Gladieux P."/>
            <person name="Thoren M.H."/>
            <person name="Johannesson H."/>
        </authorList>
    </citation>
    <scope>NUCLEOTIDE SEQUENCE</scope>
    <source>
        <strain evidence="2">CBS 232.78</strain>
    </source>
</reference>